<name>A0A1K0IIL2_CUPNE</name>
<dbReference type="GO" id="GO:0097351">
    <property type="term" value="F:toxin sequestering activity"/>
    <property type="evidence" value="ECO:0007669"/>
    <property type="project" value="InterPro"/>
</dbReference>
<organism evidence="2">
    <name type="scientific">Cupriavidus necator</name>
    <name type="common">Alcaligenes eutrophus</name>
    <name type="synonym">Ralstonia eutropha</name>
    <dbReference type="NCBI Taxonomy" id="106590"/>
    <lineage>
        <taxon>Bacteria</taxon>
        <taxon>Pseudomonadati</taxon>
        <taxon>Pseudomonadota</taxon>
        <taxon>Betaproteobacteria</taxon>
        <taxon>Burkholderiales</taxon>
        <taxon>Burkholderiaceae</taxon>
        <taxon>Cupriavidus</taxon>
    </lineage>
</organism>
<accession>A0A1K0IIL2</accession>
<dbReference type="InterPro" id="IPR037914">
    <property type="entry name" value="SpoVT-AbrB_sf"/>
</dbReference>
<feature type="domain" description="SpoVT-AbrB" evidence="1">
    <location>
        <begin position="20"/>
        <end position="65"/>
    </location>
</feature>
<dbReference type="GO" id="GO:0003677">
    <property type="term" value="F:DNA binding"/>
    <property type="evidence" value="ECO:0007669"/>
    <property type="project" value="InterPro"/>
</dbReference>
<dbReference type="SUPFAM" id="SSF89447">
    <property type="entry name" value="AbrB/MazE/MraZ-like"/>
    <property type="match status" value="1"/>
</dbReference>
<dbReference type="PANTHER" id="PTHR40516">
    <property type="entry name" value="ANTITOXIN CHPS-RELATED"/>
    <property type="match status" value="1"/>
</dbReference>
<evidence type="ECO:0000313" key="2">
    <source>
        <dbReference type="EMBL" id="SCU77083.1"/>
    </source>
</evidence>
<dbReference type="Gene3D" id="2.10.260.10">
    <property type="match status" value="1"/>
</dbReference>
<proteinExistence type="predicted"/>
<dbReference type="InterPro" id="IPR007159">
    <property type="entry name" value="SpoVT-AbrB_dom"/>
</dbReference>
<reference evidence="2" key="1">
    <citation type="submission" date="2016-09" db="EMBL/GenBank/DDBJ databases">
        <authorList>
            <person name="Capua I."/>
            <person name="De Benedictis P."/>
            <person name="Joannis T."/>
            <person name="Lombin L.H."/>
            <person name="Cattoli G."/>
        </authorList>
    </citation>
    <scope>NUCLEOTIDE SEQUENCE</scope>
    <source>
        <strain evidence="2">B9</strain>
    </source>
</reference>
<dbReference type="InterPro" id="IPR039052">
    <property type="entry name" value="Antitox_PemI-like"/>
</dbReference>
<dbReference type="Pfam" id="PF04014">
    <property type="entry name" value="MazE_antitoxin"/>
    <property type="match status" value="1"/>
</dbReference>
<evidence type="ECO:0000259" key="1">
    <source>
        <dbReference type="SMART" id="SM00966"/>
    </source>
</evidence>
<protein>
    <submittedName>
        <fullName evidence="2">Antitoxin of a toxin-antitoxin system PemI-like protein</fullName>
    </submittedName>
</protein>
<sequence length="94" mass="10279">MFQHNWGSFAMRKSATLTIQKWGNSLAVRIPTAVARSAHFAEGQEVEVSVDEIGVTVRPVGRRVLTLAEKLALFDPSQHGGEVMVTQRVGAESM</sequence>
<dbReference type="PANTHER" id="PTHR40516:SF1">
    <property type="entry name" value="ANTITOXIN CHPS-RELATED"/>
    <property type="match status" value="1"/>
</dbReference>
<dbReference type="SMART" id="SM00966">
    <property type="entry name" value="SpoVT_AbrB"/>
    <property type="match status" value="1"/>
</dbReference>
<dbReference type="AlphaFoldDB" id="A0A1K0IIL2"/>
<gene>
    <name evidence="2" type="primary">pemI</name>
    <name evidence="2" type="ORF">CNECB9_360008</name>
</gene>
<dbReference type="EMBL" id="FMSH01000290">
    <property type="protein sequence ID" value="SCU77083.1"/>
    <property type="molecule type" value="Genomic_DNA"/>
</dbReference>